<feature type="chain" id="PRO_5021820840" evidence="1">
    <location>
        <begin position="18"/>
        <end position="199"/>
    </location>
</feature>
<evidence type="ECO:0000313" key="3">
    <source>
        <dbReference type="Proteomes" id="UP000317691"/>
    </source>
</evidence>
<organism evidence="2 3">
    <name type="scientific">Eiseniibacteriota bacterium</name>
    <dbReference type="NCBI Taxonomy" id="2212470"/>
    <lineage>
        <taxon>Bacteria</taxon>
        <taxon>Candidatus Eiseniibacteriota</taxon>
    </lineage>
</organism>
<dbReference type="PROSITE" id="PS51257">
    <property type="entry name" value="PROKAR_LIPOPROTEIN"/>
    <property type="match status" value="1"/>
</dbReference>
<keyword evidence="1" id="KW-0732">Signal</keyword>
<protein>
    <submittedName>
        <fullName evidence="2">Uncharacterized protein</fullName>
    </submittedName>
</protein>
<accession>A0A538TRJ9</accession>
<reference evidence="2 3" key="1">
    <citation type="journal article" date="2019" name="Nat. Microbiol.">
        <title>Mediterranean grassland soil C-N compound turnover is dependent on rainfall and depth, and is mediated by genomically divergent microorganisms.</title>
        <authorList>
            <person name="Diamond S."/>
            <person name="Andeer P.F."/>
            <person name="Li Z."/>
            <person name="Crits-Christoph A."/>
            <person name="Burstein D."/>
            <person name="Anantharaman K."/>
            <person name="Lane K.R."/>
            <person name="Thomas B.C."/>
            <person name="Pan C."/>
            <person name="Northen T.R."/>
            <person name="Banfield J.F."/>
        </authorList>
    </citation>
    <scope>NUCLEOTIDE SEQUENCE [LARGE SCALE GENOMIC DNA]</scope>
    <source>
        <strain evidence="2">WS_9</strain>
    </source>
</reference>
<name>A0A538TRJ9_UNCEI</name>
<comment type="caution">
    <text evidence="2">The sequence shown here is derived from an EMBL/GenBank/DDBJ whole genome shotgun (WGS) entry which is preliminary data.</text>
</comment>
<dbReference type="AlphaFoldDB" id="A0A538TRJ9"/>
<sequence length="199" mass="21489">MRALRFARFSLAPAILAAMVLSGCGKDSVKPTENGVVFSDPYPVLSTPQNVLSALEEAYSHRDSVEYKALYDPSYVGISRDQNDPPGTAPITLTYADEVAHVAKLASWSTITSAYMSLGPSASWTRLASNDTSHPEWADIQIAGSSLNVRVTEGTDTYEAGGSSLFFEFMFKPTTPAPSSPTDTLWTIVRWNETKASGP</sequence>
<dbReference type="EMBL" id="VBOZ01000009">
    <property type="protein sequence ID" value="TMQ66251.1"/>
    <property type="molecule type" value="Genomic_DNA"/>
</dbReference>
<gene>
    <name evidence="2" type="ORF">E6K79_02545</name>
</gene>
<dbReference type="Proteomes" id="UP000317691">
    <property type="component" value="Unassembled WGS sequence"/>
</dbReference>
<proteinExistence type="predicted"/>
<evidence type="ECO:0000313" key="2">
    <source>
        <dbReference type="EMBL" id="TMQ66251.1"/>
    </source>
</evidence>
<feature type="signal peptide" evidence="1">
    <location>
        <begin position="1"/>
        <end position="17"/>
    </location>
</feature>
<evidence type="ECO:0000256" key="1">
    <source>
        <dbReference type="SAM" id="SignalP"/>
    </source>
</evidence>